<dbReference type="PANTHER" id="PTHR43861:SF1">
    <property type="entry name" value="TRANS-ACONITATE 2-METHYLTRANSFERASE"/>
    <property type="match status" value="1"/>
</dbReference>
<dbReference type="CDD" id="cd02440">
    <property type="entry name" value="AdoMet_MTases"/>
    <property type="match status" value="1"/>
</dbReference>
<keyword evidence="5" id="KW-1185">Reference proteome</keyword>
<sequence>MASGGTELSEVSMYAWPDYYDWTSDGLEGDITYYTELAQASGGPVLELGCGTGRCSLAIARAGMEVVGVDLSPEMLKRAREKADAMGLSERTQWVEASMTTFELDRRFPLVIIPYRSFLHLMTVKDQLTALKRIRQHLQQDGMLVLDVFVPSLVELHEIEGKNVHRGTFPIPGTSDCVEVHDITEHDPFRQWVHVIRFYERYDGSGRLVERLRTVFQLRYIFPTELFHLLRLAGFQIVGRYGTFHRGPFDHRSTELIVEAKKMET</sequence>
<reference evidence="4" key="1">
    <citation type="journal article" date="2024" name="Int. J. Syst. Evol. Microbiol.">
        <title>Polycladomyces zharkentensis sp. nov., a novel thermophilic cellulose- and starch-degrading member of the Bacillota from a geothermal aquifer in Kazakhstan.</title>
        <authorList>
            <person name="Mashzhan A."/>
            <person name="Kistaubayeva A."/>
            <person name="Javier-Lopez R."/>
            <person name="Bissenova U."/>
            <person name="Bissenbay A."/>
            <person name="Birkeland N.K."/>
        </authorList>
    </citation>
    <scope>NUCLEOTIDE SEQUENCE</scope>
    <source>
        <strain evidence="4">ZKZ2T</strain>
    </source>
</reference>
<gene>
    <name evidence="4" type="ORF">JQC72_16265</name>
</gene>
<dbReference type="PANTHER" id="PTHR43861">
    <property type="entry name" value="TRANS-ACONITATE 2-METHYLTRANSFERASE-RELATED"/>
    <property type="match status" value="1"/>
</dbReference>
<evidence type="ECO:0000256" key="1">
    <source>
        <dbReference type="ARBA" id="ARBA00022603"/>
    </source>
</evidence>
<organism evidence="4 5">
    <name type="scientific">Polycladomyces zharkentensis</name>
    <dbReference type="NCBI Taxonomy" id="2807616"/>
    <lineage>
        <taxon>Bacteria</taxon>
        <taxon>Bacillati</taxon>
        <taxon>Bacillota</taxon>
        <taxon>Bacilli</taxon>
        <taxon>Bacillales</taxon>
        <taxon>Thermoactinomycetaceae</taxon>
        <taxon>Polycladomyces</taxon>
    </lineage>
</organism>
<accession>A0ABS2WNK9</accession>
<dbReference type="Gene3D" id="3.40.50.150">
    <property type="entry name" value="Vaccinia Virus protein VP39"/>
    <property type="match status" value="1"/>
</dbReference>
<keyword evidence="2" id="KW-0808">Transferase</keyword>
<dbReference type="EMBL" id="JAFHAP010000022">
    <property type="protein sequence ID" value="MBN2911048.1"/>
    <property type="molecule type" value="Genomic_DNA"/>
</dbReference>
<dbReference type="Pfam" id="PF13649">
    <property type="entry name" value="Methyltransf_25"/>
    <property type="match status" value="1"/>
</dbReference>
<protein>
    <submittedName>
        <fullName evidence="4">Class I SAM-dependent methyltransferase</fullName>
    </submittedName>
</protein>
<dbReference type="InterPro" id="IPR041698">
    <property type="entry name" value="Methyltransf_25"/>
</dbReference>
<dbReference type="SUPFAM" id="SSF53335">
    <property type="entry name" value="S-adenosyl-L-methionine-dependent methyltransferases"/>
    <property type="match status" value="1"/>
</dbReference>
<evidence type="ECO:0000256" key="2">
    <source>
        <dbReference type="ARBA" id="ARBA00022679"/>
    </source>
</evidence>
<dbReference type="InterPro" id="IPR029063">
    <property type="entry name" value="SAM-dependent_MTases_sf"/>
</dbReference>
<name>A0ABS2WNK9_9BACL</name>
<comment type="caution">
    <text evidence="4">The sequence shown here is derived from an EMBL/GenBank/DDBJ whole genome shotgun (WGS) entry which is preliminary data.</text>
</comment>
<feature type="domain" description="Methyltransferase" evidence="3">
    <location>
        <begin position="45"/>
        <end position="142"/>
    </location>
</feature>
<evidence type="ECO:0000313" key="5">
    <source>
        <dbReference type="Proteomes" id="UP001177120"/>
    </source>
</evidence>
<dbReference type="GO" id="GO:0008168">
    <property type="term" value="F:methyltransferase activity"/>
    <property type="evidence" value="ECO:0007669"/>
    <property type="project" value="UniProtKB-KW"/>
</dbReference>
<dbReference type="GO" id="GO:0032259">
    <property type="term" value="P:methylation"/>
    <property type="evidence" value="ECO:0007669"/>
    <property type="project" value="UniProtKB-KW"/>
</dbReference>
<evidence type="ECO:0000313" key="4">
    <source>
        <dbReference type="EMBL" id="MBN2911048.1"/>
    </source>
</evidence>
<proteinExistence type="predicted"/>
<evidence type="ECO:0000259" key="3">
    <source>
        <dbReference type="Pfam" id="PF13649"/>
    </source>
</evidence>
<keyword evidence="1 4" id="KW-0489">Methyltransferase</keyword>
<dbReference type="Proteomes" id="UP001177120">
    <property type="component" value="Unassembled WGS sequence"/>
</dbReference>